<dbReference type="EMBL" id="NCSJ02000109">
    <property type="protein sequence ID" value="RFU30097.1"/>
    <property type="molecule type" value="Genomic_DNA"/>
</dbReference>
<gene>
    <name evidence="2" type="ORF">B7463_g6252</name>
</gene>
<feature type="transmembrane region" description="Helical" evidence="1">
    <location>
        <begin position="5"/>
        <end position="22"/>
    </location>
</feature>
<keyword evidence="3" id="KW-1185">Reference proteome</keyword>
<keyword evidence="1" id="KW-1133">Transmembrane helix</keyword>
<evidence type="ECO:0000256" key="1">
    <source>
        <dbReference type="SAM" id="Phobius"/>
    </source>
</evidence>
<dbReference type="AlphaFoldDB" id="A0A3E2H9W6"/>
<dbReference type="STRING" id="5539.A0A3E2H9W6"/>
<protein>
    <submittedName>
        <fullName evidence="2">Uncharacterized protein</fullName>
    </submittedName>
</protein>
<proteinExistence type="predicted"/>
<evidence type="ECO:0000313" key="2">
    <source>
        <dbReference type="EMBL" id="RFU30097.1"/>
    </source>
</evidence>
<sequence>MVHKVLFWGGFGLAVRFWQLAIEMRPFFNKESLWAYPIFGGAGAGFGYWMMGVENRQQAILAQRKSILLEKRQRRAGREAVESQ</sequence>
<accession>A0A3E2H9W6</accession>
<reference evidence="2 3" key="1">
    <citation type="submission" date="2018-05" db="EMBL/GenBank/DDBJ databases">
        <title>Draft genome sequence of Scytalidium lignicola DSM 105466, a ubiquitous saprotrophic fungus.</title>
        <authorList>
            <person name="Buettner E."/>
            <person name="Gebauer A.M."/>
            <person name="Hofrichter M."/>
            <person name="Liers C."/>
            <person name="Kellner H."/>
        </authorList>
    </citation>
    <scope>NUCLEOTIDE SEQUENCE [LARGE SCALE GENOMIC DNA]</scope>
    <source>
        <strain evidence="2 3">DSM 105466</strain>
    </source>
</reference>
<dbReference type="OMA" id="IAVRFWQ"/>
<feature type="non-terminal residue" evidence="2">
    <location>
        <position position="1"/>
    </location>
</feature>
<keyword evidence="1" id="KW-0472">Membrane</keyword>
<dbReference type="PANTHER" id="PTHR39218">
    <property type="entry name" value="OXIDOREDUCTASE 14 KDA SUBUNIT, PUTATIVE (AFU_ORTHOLOGUE AFUA_1G12110)-RELATED"/>
    <property type="match status" value="1"/>
</dbReference>
<feature type="transmembrane region" description="Helical" evidence="1">
    <location>
        <begin position="34"/>
        <end position="51"/>
    </location>
</feature>
<dbReference type="OrthoDB" id="2141050at2759"/>
<evidence type="ECO:0000313" key="3">
    <source>
        <dbReference type="Proteomes" id="UP000258309"/>
    </source>
</evidence>
<comment type="caution">
    <text evidence="2">The sequence shown here is derived from an EMBL/GenBank/DDBJ whole genome shotgun (WGS) entry which is preliminary data.</text>
</comment>
<feature type="non-terminal residue" evidence="2">
    <location>
        <position position="84"/>
    </location>
</feature>
<organism evidence="2 3">
    <name type="scientific">Scytalidium lignicola</name>
    <name type="common">Hyphomycete</name>
    <dbReference type="NCBI Taxonomy" id="5539"/>
    <lineage>
        <taxon>Eukaryota</taxon>
        <taxon>Fungi</taxon>
        <taxon>Dikarya</taxon>
        <taxon>Ascomycota</taxon>
        <taxon>Pezizomycotina</taxon>
        <taxon>Leotiomycetes</taxon>
        <taxon>Leotiomycetes incertae sedis</taxon>
        <taxon>Scytalidium</taxon>
    </lineage>
</organism>
<keyword evidence="1" id="KW-0812">Transmembrane</keyword>
<dbReference type="PANTHER" id="PTHR39218:SF1">
    <property type="entry name" value="OXIDOREDUCTASE 14 KDA SUBUNIT, PUTATIVE (AFU_ORTHOLOGUE AFUA_1G12110)-RELATED"/>
    <property type="match status" value="1"/>
</dbReference>
<name>A0A3E2H9W6_SCYLI</name>
<dbReference type="Proteomes" id="UP000258309">
    <property type="component" value="Unassembled WGS sequence"/>
</dbReference>